<evidence type="ECO:0000256" key="1">
    <source>
        <dbReference type="ARBA" id="ARBA00023157"/>
    </source>
</evidence>
<feature type="non-terminal residue" evidence="3">
    <location>
        <position position="123"/>
    </location>
</feature>
<evidence type="ECO:0000256" key="2">
    <source>
        <dbReference type="SAM" id="Phobius"/>
    </source>
</evidence>
<dbReference type="EMBL" id="VWPU01019368">
    <property type="protein sequence ID" value="NXY64852.1"/>
    <property type="molecule type" value="Genomic_DNA"/>
</dbReference>
<keyword evidence="2" id="KW-0812">Transmembrane</keyword>
<evidence type="ECO:0000313" key="3">
    <source>
        <dbReference type="EMBL" id="NXY64852.1"/>
    </source>
</evidence>
<feature type="non-terminal residue" evidence="3">
    <location>
        <position position="1"/>
    </location>
</feature>
<organism evidence="3 4">
    <name type="scientific">Callaeas wilsoni</name>
    <name type="common">North Island kokako</name>
    <dbReference type="NCBI Taxonomy" id="1347786"/>
    <lineage>
        <taxon>Eukaryota</taxon>
        <taxon>Metazoa</taxon>
        <taxon>Chordata</taxon>
        <taxon>Craniata</taxon>
        <taxon>Vertebrata</taxon>
        <taxon>Euteleostomi</taxon>
        <taxon>Archelosauria</taxon>
        <taxon>Archosauria</taxon>
        <taxon>Dinosauria</taxon>
        <taxon>Saurischia</taxon>
        <taxon>Theropoda</taxon>
        <taxon>Coelurosauria</taxon>
        <taxon>Aves</taxon>
        <taxon>Neognathae</taxon>
        <taxon>Neoaves</taxon>
        <taxon>Telluraves</taxon>
        <taxon>Australaves</taxon>
        <taxon>Passeriformes</taxon>
        <taxon>Corvoidea</taxon>
        <taxon>Callaeidae</taxon>
        <taxon>Callaeas</taxon>
    </lineage>
</organism>
<protein>
    <submittedName>
        <fullName evidence="3">ERVV2 protein</fullName>
    </submittedName>
</protein>
<dbReference type="Proteomes" id="UP000576729">
    <property type="component" value="Unassembled WGS sequence"/>
</dbReference>
<keyword evidence="1" id="KW-1015">Disulfide bond</keyword>
<dbReference type="AlphaFoldDB" id="A0A7L4LHV9"/>
<proteinExistence type="predicted"/>
<dbReference type="PANTHER" id="PTHR10424">
    <property type="entry name" value="VIRAL ENVELOPE PROTEIN"/>
    <property type="match status" value="1"/>
</dbReference>
<accession>A0A7L4LHV9</accession>
<keyword evidence="4" id="KW-1185">Reference proteome</keyword>
<dbReference type="Gene3D" id="1.10.287.210">
    <property type="match status" value="1"/>
</dbReference>
<feature type="transmembrane region" description="Helical" evidence="2">
    <location>
        <begin position="70"/>
        <end position="94"/>
    </location>
</feature>
<keyword evidence="2" id="KW-0472">Membrane</keyword>
<dbReference type="SUPFAM" id="SSF58069">
    <property type="entry name" value="Virus ectodomain"/>
    <property type="match status" value="1"/>
</dbReference>
<evidence type="ECO:0000313" key="4">
    <source>
        <dbReference type="Proteomes" id="UP000576729"/>
    </source>
</evidence>
<sequence>TKEGGVCTVLNTSCCSYVDLNKRIETDLQTTWDKTQTLHHITLDDTAWRFKEIWDKLTAWLPNSSWLRQLFTIVTCVITLLFTVCISSYCYMILRTWNRDAYAQWCKHKLRNKTEKGTYFRDM</sequence>
<dbReference type="InterPro" id="IPR018154">
    <property type="entry name" value="TLV/ENV_coat_polyprotein"/>
</dbReference>
<keyword evidence="2" id="KW-1133">Transmembrane helix</keyword>
<comment type="caution">
    <text evidence="3">The sequence shown here is derived from an EMBL/GenBank/DDBJ whole genome shotgun (WGS) entry which is preliminary data.</text>
</comment>
<gene>
    <name evidence="3" type="primary">Ervv2_3</name>
    <name evidence="3" type="ORF">CALWIL_R15335</name>
</gene>
<dbReference type="PANTHER" id="PTHR10424:SF73">
    <property type="entry name" value="ENDOGENOUS RETROVIRUS GROUP FC1 ENV POLYPROTEIN-RELATED"/>
    <property type="match status" value="1"/>
</dbReference>
<reference evidence="3 4" key="1">
    <citation type="submission" date="2019-09" db="EMBL/GenBank/DDBJ databases">
        <title>Bird 10,000 Genomes (B10K) Project - Family phase.</title>
        <authorList>
            <person name="Zhang G."/>
        </authorList>
    </citation>
    <scope>NUCLEOTIDE SEQUENCE [LARGE SCALE GENOMIC DNA]</scope>
    <source>
        <strain evidence="3">B10K-OTA-212792</strain>
        <tissue evidence="3">Blood</tissue>
    </source>
</reference>
<name>A0A7L4LHV9_9CORV</name>